<gene>
    <name evidence="1" type="ORF">SLEP1_g52262</name>
</gene>
<proteinExistence type="predicted"/>
<evidence type="ECO:0000313" key="2">
    <source>
        <dbReference type="Proteomes" id="UP001054252"/>
    </source>
</evidence>
<organism evidence="1 2">
    <name type="scientific">Rubroshorea leprosula</name>
    <dbReference type="NCBI Taxonomy" id="152421"/>
    <lineage>
        <taxon>Eukaryota</taxon>
        <taxon>Viridiplantae</taxon>
        <taxon>Streptophyta</taxon>
        <taxon>Embryophyta</taxon>
        <taxon>Tracheophyta</taxon>
        <taxon>Spermatophyta</taxon>
        <taxon>Magnoliopsida</taxon>
        <taxon>eudicotyledons</taxon>
        <taxon>Gunneridae</taxon>
        <taxon>Pentapetalae</taxon>
        <taxon>rosids</taxon>
        <taxon>malvids</taxon>
        <taxon>Malvales</taxon>
        <taxon>Dipterocarpaceae</taxon>
        <taxon>Rubroshorea</taxon>
    </lineage>
</organism>
<sequence length="59" mass="6440">MTIVQVGGLLPQMVHMRGATASLRSEVTLEIIVLQVNSGLVFPAKSIMAEVPSRFHSKY</sequence>
<protein>
    <submittedName>
        <fullName evidence="1">Uncharacterized protein</fullName>
    </submittedName>
</protein>
<evidence type="ECO:0000313" key="1">
    <source>
        <dbReference type="EMBL" id="GKV45152.1"/>
    </source>
</evidence>
<dbReference type="EMBL" id="BPVZ01000190">
    <property type="protein sequence ID" value="GKV45152.1"/>
    <property type="molecule type" value="Genomic_DNA"/>
</dbReference>
<dbReference type="AlphaFoldDB" id="A0AAV5M6S1"/>
<dbReference type="Proteomes" id="UP001054252">
    <property type="component" value="Unassembled WGS sequence"/>
</dbReference>
<comment type="caution">
    <text evidence="1">The sequence shown here is derived from an EMBL/GenBank/DDBJ whole genome shotgun (WGS) entry which is preliminary data.</text>
</comment>
<name>A0AAV5M6S1_9ROSI</name>
<reference evidence="1 2" key="1">
    <citation type="journal article" date="2021" name="Commun. Biol.">
        <title>The genome of Shorea leprosula (Dipterocarpaceae) highlights the ecological relevance of drought in aseasonal tropical rainforests.</title>
        <authorList>
            <person name="Ng K.K.S."/>
            <person name="Kobayashi M.J."/>
            <person name="Fawcett J.A."/>
            <person name="Hatakeyama M."/>
            <person name="Paape T."/>
            <person name="Ng C.H."/>
            <person name="Ang C.C."/>
            <person name="Tnah L.H."/>
            <person name="Lee C.T."/>
            <person name="Nishiyama T."/>
            <person name="Sese J."/>
            <person name="O'Brien M.J."/>
            <person name="Copetti D."/>
            <person name="Mohd Noor M.I."/>
            <person name="Ong R.C."/>
            <person name="Putra M."/>
            <person name="Sireger I.Z."/>
            <person name="Indrioko S."/>
            <person name="Kosugi Y."/>
            <person name="Izuno A."/>
            <person name="Isagi Y."/>
            <person name="Lee S.L."/>
            <person name="Shimizu K.K."/>
        </authorList>
    </citation>
    <scope>NUCLEOTIDE SEQUENCE [LARGE SCALE GENOMIC DNA]</scope>
    <source>
        <strain evidence="1">214</strain>
    </source>
</reference>
<keyword evidence="2" id="KW-1185">Reference proteome</keyword>
<accession>A0AAV5M6S1</accession>